<dbReference type="Proteomes" id="UP000606172">
    <property type="component" value="Unassembled WGS sequence"/>
</dbReference>
<reference evidence="2" key="1">
    <citation type="submission" date="2021-01" db="EMBL/GenBank/DDBJ databases">
        <title>Whole genome shotgun sequence of Sinosporangium siamense NBRC 109515.</title>
        <authorList>
            <person name="Komaki H."/>
            <person name="Tamura T."/>
        </authorList>
    </citation>
    <scope>NUCLEOTIDE SEQUENCE</scope>
    <source>
        <strain evidence="2">NBRC 109515</strain>
    </source>
</reference>
<feature type="chain" id="PRO_5037505041" evidence="1">
    <location>
        <begin position="31"/>
        <end position="101"/>
    </location>
</feature>
<dbReference type="RefSeq" id="WP_204027963.1">
    <property type="nucleotide sequence ID" value="NZ_BOOW01000028.1"/>
</dbReference>
<evidence type="ECO:0000313" key="3">
    <source>
        <dbReference type="Proteomes" id="UP000606172"/>
    </source>
</evidence>
<dbReference type="EMBL" id="BOOW01000028">
    <property type="protein sequence ID" value="GII94047.1"/>
    <property type="molecule type" value="Genomic_DNA"/>
</dbReference>
<protein>
    <submittedName>
        <fullName evidence="2">Uncharacterized protein</fullName>
    </submittedName>
</protein>
<organism evidence="2 3">
    <name type="scientific">Sinosporangium siamense</name>
    <dbReference type="NCBI Taxonomy" id="1367973"/>
    <lineage>
        <taxon>Bacteria</taxon>
        <taxon>Bacillati</taxon>
        <taxon>Actinomycetota</taxon>
        <taxon>Actinomycetes</taxon>
        <taxon>Streptosporangiales</taxon>
        <taxon>Streptosporangiaceae</taxon>
        <taxon>Sinosporangium</taxon>
    </lineage>
</organism>
<proteinExistence type="predicted"/>
<dbReference type="AlphaFoldDB" id="A0A919RIR6"/>
<comment type="caution">
    <text evidence="2">The sequence shown here is derived from an EMBL/GenBank/DDBJ whole genome shotgun (WGS) entry which is preliminary data.</text>
</comment>
<evidence type="ECO:0000313" key="2">
    <source>
        <dbReference type="EMBL" id="GII94047.1"/>
    </source>
</evidence>
<keyword evidence="3" id="KW-1185">Reference proteome</keyword>
<name>A0A919RIR6_9ACTN</name>
<keyword evidence="1" id="KW-0732">Signal</keyword>
<sequence>MKTKKLAGFISATTLAVTAALLGSAAPAQAIPFGCSSTQTSIGSAYSSCTGGTGYHQVVVTYRPTGGTGFLNAYGPTASPFGTSSVTVSGTIISHSVSKWD</sequence>
<evidence type="ECO:0000256" key="1">
    <source>
        <dbReference type="SAM" id="SignalP"/>
    </source>
</evidence>
<accession>A0A919RIR6</accession>
<feature type="signal peptide" evidence="1">
    <location>
        <begin position="1"/>
        <end position="30"/>
    </location>
</feature>
<gene>
    <name evidence="2" type="ORF">Ssi02_42780</name>
</gene>